<dbReference type="EMBL" id="CABFOC020000091">
    <property type="protein sequence ID" value="CAH0058692.1"/>
    <property type="molecule type" value="Genomic_DNA"/>
</dbReference>
<name>A0A9N9ZNJ0_9HYPO</name>
<organism evidence="2 3">
    <name type="scientific">Clonostachys solani</name>
    <dbReference type="NCBI Taxonomy" id="160281"/>
    <lineage>
        <taxon>Eukaryota</taxon>
        <taxon>Fungi</taxon>
        <taxon>Dikarya</taxon>
        <taxon>Ascomycota</taxon>
        <taxon>Pezizomycotina</taxon>
        <taxon>Sordariomycetes</taxon>
        <taxon>Hypocreomycetidae</taxon>
        <taxon>Hypocreales</taxon>
        <taxon>Bionectriaceae</taxon>
        <taxon>Clonostachys</taxon>
    </lineage>
</organism>
<dbReference type="PANTHER" id="PTHR33112:SF14">
    <property type="entry name" value="HETEROKARYON INCOMPATIBILITY DOMAIN-CONTAINING PROTEIN"/>
    <property type="match status" value="1"/>
</dbReference>
<accession>A0A9N9ZNJ0</accession>
<proteinExistence type="predicted"/>
<evidence type="ECO:0000313" key="3">
    <source>
        <dbReference type="Proteomes" id="UP000775872"/>
    </source>
</evidence>
<sequence length="740" mass="83990">MSLYEECIKRAGGEDRVCENCKPVVKCYDTVFGVRAAGDKLEDRCYFSAPLAEAFSRSATCWHCGWIVLLASNTWMSDIAADVSSPDTQLAKIEINWQSISVYKDSRAVEGHPVIERIWLSYSAPWTGPEKSSVSFSKCLHKPQNLSFATADGGLLVPRNDSVEWTSKEPYAGRIRPAKIDLQLLKNWKDSCIRDHGGTCDQTFMTTRASHLRFVDVLERRVIQTAPDEVTWTALSYCWGGPQQHALKTSNLEEYQLPGALRDDMLPAGIVDAMTLVRALGERYIWIDSLCIIQDDDMDKLEFLPMMGTIYAHSVLTFVNAANDKVAMGMPGVSIPRRMQQVHQMKDFWLVEALDLPHQRWEGYLHGSTWNTRGWTFQEGLLSPRCLIIGEGQAYWQCKKSSFCEDSCWENLPGKNIYRHYSGSEIIGRLTDSREENWMDLYKDVLDAYAKRELTSETDRLGAVEAILDVLRRDDEEGYFWGMPRGHLEMALSWSSHVSRNTRRGCEAKYIGPGKQVRSAPFPTWSWLGWHGATPMPSVNRAVLGGRLGLKFYRILDGGVPEALVDGVPYAGPERDFTKKDYMTHNDMFDTIGYPRGLTHPSLDYSRQSVKRANIPESVLLSKQVPSALCFWTSTAVLDMKYEGWNGFHRCPLISLSHGDVSHCGAWENDESFKPNGQGKFIVIGTERVRMSHGGQVTVNLLLVDQDDNGLSYRRRLVTYTPEEVWDSFKNRRWELIFLA</sequence>
<dbReference type="PANTHER" id="PTHR33112">
    <property type="entry name" value="DOMAIN PROTEIN, PUTATIVE-RELATED"/>
    <property type="match status" value="1"/>
</dbReference>
<dbReference type="OrthoDB" id="2975793at2759"/>
<comment type="caution">
    <text evidence="2">The sequence shown here is derived from an EMBL/GenBank/DDBJ whole genome shotgun (WGS) entry which is preliminary data.</text>
</comment>
<gene>
    <name evidence="2" type="ORF">CSOL1703_00007715</name>
</gene>
<feature type="domain" description="Heterokaryon incompatibility" evidence="1">
    <location>
        <begin position="232"/>
        <end position="379"/>
    </location>
</feature>
<evidence type="ECO:0000259" key="1">
    <source>
        <dbReference type="Pfam" id="PF06985"/>
    </source>
</evidence>
<reference evidence="2 3" key="2">
    <citation type="submission" date="2021-10" db="EMBL/GenBank/DDBJ databases">
        <authorList>
            <person name="Piombo E."/>
        </authorList>
    </citation>
    <scope>NUCLEOTIDE SEQUENCE [LARGE SCALE GENOMIC DNA]</scope>
</reference>
<reference evidence="3" key="1">
    <citation type="submission" date="2019-06" db="EMBL/GenBank/DDBJ databases">
        <authorList>
            <person name="Broberg M."/>
        </authorList>
    </citation>
    <scope>NUCLEOTIDE SEQUENCE [LARGE SCALE GENOMIC DNA]</scope>
</reference>
<dbReference type="Proteomes" id="UP000775872">
    <property type="component" value="Unassembled WGS sequence"/>
</dbReference>
<dbReference type="Pfam" id="PF06985">
    <property type="entry name" value="HET"/>
    <property type="match status" value="1"/>
</dbReference>
<keyword evidence="3" id="KW-1185">Reference proteome</keyword>
<dbReference type="AlphaFoldDB" id="A0A9N9ZNJ0"/>
<dbReference type="InterPro" id="IPR010730">
    <property type="entry name" value="HET"/>
</dbReference>
<protein>
    <recommendedName>
        <fullName evidence="1">Heterokaryon incompatibility domain-containing protein</fullName>
    </recommendedName>
</protein>
<evidence type="ECO:0000313" key="2">
    <source>
        <dbReference type="EMBL" id="CAH0058692.1"/>
    </source>
</evidence>